<dbReference type="PROSITE" id="PS50943">
    <property type="entry name" value="HTH_CROC1"/>
    <property type="match status" value="1"/>
</dbReference>
<dbReference type="InterPro" id="IPR001387">
    <property type="entry name" value="Cro/C1-type_HTH"/>
</dbReference>
<dbReference type="EMBL" id="QSHO01000003">
    <property type="protein sequence ID" value="RHC19066.1"/>
    <property type="molecule type" value="Genomic_DNA"/>
</dbReference>
<name>A0A3R6AT55_9FIRM</name>
<gene>
    <name evidence="2" type="ORF">DW856_03985</name>
</gene>
<dbReference type="CDD" id="cd00093">
    <property type="entry name" value="HTH_XRE"/>
    <property type="match status" value="1"/>
</dbReference>
<sequence>MSVSYKKLFHLLIERGIQPSEIAEMSGFSANIMTRIKRNQYISLESVEKLCHALNCTVDEIIEFRKEIEDSDEEIQ</sequence>
<reference evidence="2 3" key="1">
    <citation type="submission" date="2018-08" db="EMBL/GenBank/DDBJ databases">
        <title>A genome reference for cultivated species of the human gut microbiota.</title>
        <authorList>
            <person name="Zou Y."/>
            <person name="Xue W."/>
            <person name="Luo G."/>
        </authorList>
    </citation>
    <scope>NUCLEOTIDE SEQUENCE [LARGE SCALE GENOMIC DNA]</scope>
    <source>
        <strain evidence="2 3">AM37-1AC</strain>
    </source>
</reference>
<protein>
    <submittedName>
        <fullName evidence="2">XRE family transcriptional regulator</fullName>
    </submittedName>
</protein>
<comment type="caution">
    <text evidence="2">The sequence shown here is derived from an EMBL/GenBank/DDBJ whole genome shotgun (WGS) entry which is preliminary data.</text>
</comment>
<feature type="domain" description="HTH cro/C1-type" evidence="1">
    <location>
        <begin position="14"/>
        <end position="61"/>
    </location>
</feature>
<organism evidence="2 3">
    <name type="scientific">Roseburia intestinalis</name>
    <dbReference type="NCBI Taxonomy" id="166486"/>
    <lineage>
        <taxon>Bacteria</taxon>
        <taxon>Bacillati</taxon>
        <taxon>Bacillota</taxon>
        <taxon>Clostridia</taxon>
        <taxon>Lachnospirales</taxon>
        <taxon>Lachnospiraceae</taxon>
        <taxon>Roseburia</taxon>
    </lineage>
</organism>
<dbReference type="Pfam" id="PF13443">
    <property type="entry name" value="HTH_26"/>
    <property type="match status" value="1"/>
</dbReference>
<proteinExistence type="predicted"/>
<dbReference type="SUPFAM" id="SSF47413">
    <property type="entry name" value="lambda repressor-like DNA-binding domains"/>
    <property type="match status" value="1"/>
</dbReference>
<dbReference type="Gene3D" id="1.10.260.40">
    <property type="entry name" value="lambda repressor-like DNA-binding domains"/>
    <property type="match status" value="1"/>
</dbReference>
<evidence type="ECO:0000259" key="1">
    <source>
        <dbReference type="PROSITE" id="PS50943"/>
    </source>
</evidence>
<accession>A0A3R6AT55</accession>
<evidence type="ECO:0000313" key="2">
    <source>
        <dbReference type="EMBL" id="RHC19066.1"/>
    </source>
</evidence>
<dbReference type="AlphaFoldDB" id="A0A3R6AT55"/>
<evidence type="ECO:0000313" key="3">
    <source>
        <dbReference type="Proteomes" id="UP000283513"/>
    </source>
</evidence>
<dbReference type="InterPro" id="IPR010982">
    <property type="entry name" value="Lambda_DNA-bd_dom_sf"/>
</dbReference>
<dbReference type="GO" id="GO:0003677">
    <property type="term" value="F:DNA binding"/>
    <property type="evidence" value="ECO:0007669"/>
    <property type="project" value="InterPro"/>
</dbReference>
<dbReference type="SMART" id="SM00530">
    <property type="entry name" value="HTH_XRE"/>
    <property type="match status" value="1"/>
</dbReference>
<dbReference type="RefSeq" id="WP_118597170.1">
    <property type="nucleotide sequence ID" value="NZ_CACRUM010000085.1"/>
</dbReference>
<dbReference type="Proteomes" id="UP000283513">
    <property type="component" value="Unassembled WGS sequence"/>
</dbReference>